<gene>
    <name evidence="2" type="ORF">LCGC14_1325760</name>
</gene>
<sequence>MKNRKPFLTALLSILFFFIIVQGLNTFSIEQDDKGNKNIVPLLSASNSVAIEWNRTWGGIDEDEGRGVAVDSSDNVYVAGSTESFGAGGKDLVLVKYDSSGAQQWNRTWGGSNYDYGFGVAFDSYDNVYVAGFTYSFGAGAEDMVLVKFGVEKGEGDLAISGYDLFLFTCIIGVITALYVKKKCKFS</sequence>
<evidence type="ECO:0000256" key="1">
    <source>
        <dbReference type="SAM" id="Phobius"/>
    </source>
</evidence>
<keyword evidence="1" id="KW-0812">Transmembrane</keyword>
<evidence type="ECO:0000313" key="2">
    <source>
        <dbReference type="EMBL" id="KKM81840.1"/>
    </source>
</evidence>
<dbReference type="AlphaFoldDB" id="A0A0F9MZ39"/>
<evidence type="ECO:0008006" key="3">
    <source>
        <dbReference type="Google" id="ProtNLM"/>
    </source>
</evidence>
<keyword evidence="1" id="KW-0472">Membrane</keyword>
<name>A0A0F9MZ39_9ZZZZ</name>
<accession>A0A0F9MZ39</accession>
<dbReference type="PANTHER" id="PTHR42754:SF1">
    <property type="entry name" value="LIPOPROTEIN"/>
    <property type="match status" value="1"/>
</dbReference>
<dbReference type="Gene3D" id="2.120.10.30">
    <property type="entry name" value="TolB, C-terminal domain"/>
    <property type="match status" value="1"/>
</dbReference>
<dbReference type="SUPFAM" id="SSF101898">
    <property type="entry name" value="NHL repeat"/>
    <property type="match status" value="1"/>
</dbReference>
<feature type="transmembrane region" description="Helical" evidence="1">
    <location>
        <begin position="158"/>
        <end position="180"/>
    </location>
</feature>
<dbReference type="EMBL" id="LAZR01007957">
    <property type="protein sequence ID" value="KKM81840.1"/>
    <property type="molecule type" value="Genomic_DNA"/>
</dbReference>
<dbReference type="Pfam" id="PF06739">
    <property type="entry name" value="SBBP"/>
    <property type="match status" value="2"/>
</dbReference>
<protein>
    <recommendedName>
        <fullName evidence="3">Bulb-type lectin domain-containing protein</fullName>
    </recommendedName>
</protein>
<dbReference type="InterPro" id="IPR010620">
    <property type="entry name" value="SBBP_repeat"/>
</dbReference>
<dbReference type="InterPro" id="IPR011042">
    <property type="entry name" value="6-blade_b-propeller_TolB-like"/>
</dbReference>
<keyword evidence="1" id="KW-1133">Transmembrane helix</keyword>
<reference evidence="2" key="1">
    <citation type="journal article" date="2015" name="Nature">
        <title>Complex archaea that bridge the gap between prokaryotes and eukaryotes.</title>
        <authorList>
            <person name="Spang A."/>
            <person name="Saw J.H."/>
            <person name="Jorgensen S.L."/>
            <person name="Zaremba-Niedzwiedzka K."/>
            <person name="Martijn J."/>
            <person name="Lind A.E."/>
            <person name="van Eijk R."/>
            <person name="Schleper C."/>
            <person name="Guy L."/>
            <person name="Ettema T.J."/>
        </authorList>
    </citation>
    <scope>NUCLEOTIDE SEQUENCE</scope>
</reference>
<organism evidence="2">
    <name type="scientific">marine sediment metagenome</name>
    <dbReference type="NCBI Taxonomy" id="412755"/>
    <lineage>
        <taxon>unclassified sequences</taxon>
        <taxon>metagenomes</taxon>
        <taxon>ecological metagenomes</taxon>
    </lineage>
</organism>
<comment type="caution">
    <text evidence="2">The sequence shown here is derived from an EMBL/GenBank/DDBJ whole genome shotgun (WGS) entry which is preliminary data.</text>
</comment>
<proteinExistence type="predicted"/>
<dbReference type="PANTHER" id="PTHR42754">
    <property type="entry name" value="ENDOGLUCANASE"/>
    <property type="match status" value="1"/>
</dbReference>